<evidence type="ECO:0000259" key="1">
    <source>
        <dbReference type="PROSITE" id="PS51186"/>
    </source>
</evidence>
<dbReference type="PROSITE" id="PS51186">
    <property type="entry name" value="GNAT"/>
    <property type="match status" value="1"/>
</dbReference>
<protein>
    <submittedName>
        <fullName evidence="2">Acetyltransferase (GNAT) family protein</fullName>
    </submittedName>
</protein>
<evidence type="ECO:0000313" key="2">
    <source>
        <dbReference type="EMBL" id="QDU97519.1"/>
    </source>
</evidence>
<dbReference type="EMBL" id="CP036433">
    <property type="protein sequence ID" value="QDU97519.1"/>
    <property type="molecule type" value="Genomic_DNA"/>
</dbReference>
<dbReference type="KEGG" id="lcre:Pla8534_53670"/>
<dbReference type="Gene3D" id="3.40.630.30">
    <property type="match status" value="1"/>
</dbReference>
<dbReference type="SUPFAM" id="SSF52540">
    <property type="entry name" value="P-loop containing nucleoside triphosphate hydrolases"/>
    <property type="match status" value="1"/>
</dbReference>
<dbReference type="Pfam" id="PF00583">
    <property type="entry name" value="Acetyltransf_1"/>
    <property type="match status" value="1"/>
</dbReference>
<dbReference type="SMART" id="SM00382">
    <property type="entry name" value="AAA"/>
    <property type="match status" value="1"/>
</dbReference>
<evidence type="ECO:0000313" key="3">
    <source>
        <dbReference type="Proteomes" id="UP000317648"/>
    </source>
</evidence>
<dbReference type="Gene3D" id="3.40.50.300">
    <property type="entry name" value="P-loop containing nucleotide triphosphate hydrolases"/>
    <property type="match status" value="1"/>
</dbReference>
<accession>A0A518E0C0</accession>
<dbReference type="OrthoDB" id="256817at2"/>
<organism evidence="2 3">
    <name type="scientific">Lignipirellula cremea</name>
    <dbReference type="NCBI Taxonomy" id="2528010"/>
    <lineage>
        <taxon>Bacteria</taxon>
        <taxon>Pseudomonadati</taxon>
        <taxon>Planctomycetota</taxon>
        <taxon>Planctomycetia</taxon>
        <taxon>Pirellulales</taxon>
        <taxon>Pirellulaceae</taxon>
        <taxon>Lignipirellula</taxon>
    </lineage>
</organism>
<dbReference type="CDD" id="cd00267">
    <property type="entry name" value="ABC_ATPase"/>
    <property type="match status" value="1"/>
</dbReference>
<dbReference type="CDD" id="cd04301">
    <property type="entry name" value="NAT_SF"/>
    <property type="match status" value="1"/>
</dbReference>
<sequence>MPRFDLVVECPLFNSFRVQQAAGMFDMAPAEKLREEFHVETPELDEPWTIGAIVGPSGSGKTTVARAAYGERVYAGGNWPADAAVVDQFGDLPMTAITQALTAVGFSSPPSWIKPYAALSNGEQFRCDLARALLCGAQGPGEAMPGDDLVVFDEFTSVVDRAAARIGSAAVSKAIRSGRIDRRMVTVTCHYDVLEWLEPDWVLDMADGRLQRRRLRRPRLEMQVRRCTHAAWSLFKRYHYLSGALSPYAECFLAVWEEEPVAFCAVLNIPGRRGRKRISRIVVRPDYQGIGVGGRMLDAVAEMYRRQQKRMNITTSHPAMIASLRRSPRWKAVGFKPLGNRRTRGTRRPDVGSLGRSIASFEYHHRPDAVADDPPGSLP</sequence>
<keyword evidence="2" id="KW-0808">Transferase</keyword>
<dbReference type="InterPro" id="IPR027417">
    <property type="entry name" value="P-loop_NTPase"/>
</dbReference>
<feature type="domain" description="N-acetyltransferase" evidence="1">
    <location>
        <begin position="180"/>
        <end position="368"/>
    </location>
</feature>
<dbReference type="InterPro" id="IPR003593">
    <property type="entry name" value="AAA+_ATPase"/>
</dbReference>
<dbReference type="SUPFAM" id="SSF55729">
    <property type="entry name" value="Acyl-CoA N-acyltransferases (Nat)"/>
    <property type="match status" value="1"/>
</dbReference>
<dbReference type="AlphaFoldDB" id="A0A518E0C0"/>
<dbReference type="InterPro" id="IPR000182">
    <property type="entry name" value="GNAT_dom"/>
</dbReference>
<reference evidence="2 3" key="1">
    <citation type="submission" date="2019-02" db="EMBL/GenBank/DDBJ databases">
        <title>Deep-cultivation of Planctomycetes and their phenomic and genomic characterization uncovers novel biology.</title>
        <authorList>
            <person name="Wiegand S."/>
            <person name="Jogler M."/>
            <person name="Boedeker C."/>
            <person name="Pinto D."/>
            <person name="Vollmers J."/>
            <person name="Rivas-Marin E."/>
            <person name="Kohn T."/>
            <person name="Peeters S.H."/>
            <person name="Heuer A."/>
            <person name="Rast P."/>
            <person name="Oberbeckmann S."/>
            <person name="Bunk B."/>
            <person name="Jeske O."/>
            <person name="Meyerdierks A."/>
            <person name="Storesund J.E."/>
            <person name="Kallscheuer N."/>
            <person name="Luecker S."/>
            <person name="Lage O.M."/>
            <person name="Pohl T."/>
            <person name="Merkel B.J."/>
            <person name="Hornburger P."/>
            <person name="Mueller R.-W."/>
            <person name="Bruemmer F."/>
            <person name="Labrenz M."/>
            <person name="Spormann A.M."/>
            <person name="Op den Camp H."/>
            <person name="Overmann J."/>
            <person name="Amann R."/>
            <person name="Jetten M.S.M."/>
            <person name="Mascher T."/>
            <person name="Medema M.H."/>
            <person name="Devos D.P."/>
            <person name="Kaster A.-K."/>
            <person name="Ovreas L."/>
            <person name="Rohde M."/>
            <person name="Galperin M.Y."/>
            <person name="Jogler C."/>
        </authorList>
    </citation>
    <scope>NUCLEOTIDE SEQUENCE [LARGE SCALE GENOMIC DNA]</scope>
    <source>
        <strain evidence="2 3">Pla85_3_4</strain>
    </source>
</reference>
<proteinExistence type="predicted"/>
<name>A0A518E0C0_9BACT</name>
<dbReference type="Proteomes" id="UP000317648">
    <property type="component" value="Chromosome"/>
</dbReference>
<keyword evidence="3" id="KW-1185">Reference proteome</keyword>
<dbReference type="GO" id="GO:0016747">
    <property type="term" value="F:acyltransferase activity, transferring groups other than amino-acyl groups"/>
    <property type="evidence" value="ECO:0007669"/>
    <property type="project" value="InterPro"/>
</dbReference>
<gene>
    <name evidence="2" type="ORF">Pla8534_53670</name>
</gene>
<dbReference type="InterPro" id="IPR016181">
    <property type="entry name" value="Acyl_CoA_acyltransferase"/>
</dbReference>
<dbReference type="RefSeq" id="WP_145056287.1">
    <property type="nucleotide sequence ID" value="NZ_CP036433.1"/>
</dbReference>